<accession>A0ABV8HA11</accession>
<dbReference type="InterPro" id="IPR012944">
    <property type="entry name" value="SusD_RagB_dom"/>
</dbReference>
<dbReference type="Pfam" id="PF07980">
    <property type="entry name" value="SusD_RagB"/>
    <property type="match status" value="1"/>
</dbReference>
<comment type="caution">
    <text evidence="8">The sequence shown here is derived from an EMBL/GenBank/DDBJ whole genome shotgun (WGS) entry which is preliminary data.</text>
</comment>
<keyword evidence="5" id="KW-0998">Cell outer membrane</keyword>
<dbReference type="EMBL" id="JBHSAS010000011">
    <property type="protein sequence ID" value="MFC4028793.1"/>
    <property type="molecule type" value="Genomic_DNA"/>
</dbReference>
<evidence type="ECO:0000256" key="2">
    <source>
        <dbReference type="ARBA" id="ARBA00006275"/>
    </source>
</evidence>
<reference evidence="8" key="3">
    <citation type="submission" date="2024-09" db="EMBL/GenBank/DDBJ databases">
        <authorList>
            <person name="Sun Q."/>
            <person name="Mori K."/>
        </authorList>
    </citation>
    <scope>NUCLEOTIDE SEQUENCE</scope>
    <source>
        <strain evidence="8">CECT 9128</strain>
    </source>
</reference>
<comment type="subcellular location">
    <subcellularLocation>
        <location evidence="1">Cell outer membrane</location>
    </subcellularLocation>
</comment>
<protein>
    <submittedName>
        <fullName evidence="8">RagB/SusD family nutrient uptake outer membrane protein</fullName>
    </submittedName>
</protein>
<keyword evidence="3" id="KW-0732">Signal</keyword>
<dbReference type="SUPFAM" id="SSF48452">
    <property type="entry name" value="TPR-like"/>
    <property type="match status" value="1"/>
</dbReference>
<evidence type="ECO:0000313" key="8">
    <source>
        <dbReference type="EMBL" id="MFC4028793.1"/>
    </source>
</evidence>
<name>A0ABV8HA11_9FLAO</name>
<organism evidence="8 9">
    <name type="scientific">Zunongwangia endophytica</name>
    <dbReference type="NCBI Taxonomy" id="1808945"/>
    <lineage>
        <taxon>Bacteria</taxon>
        <taxon>Pseudomonadati</taxon>
        <taxon>Bacteroidota</taxon>
        <taxon>Flavobacteriia</taxon>
        <taxon>Flavobacteriales</taxon>
        <taxon>Flavobacteriaceae</taxon>
        <taxon>Zunongwangia</taxon>
    </lineage>
</organism>
<dbReference type="Gene3D" id="1.25.40.390">
    <property type="match status" value="1"/>
</dbReference>
<dbReference type="InterPro" id="IPR011990">
    <property type="entry name" value="TPR-like_helical_dom_sf"/>
</dbReference>
<feature type="domain" description="RagB/SusD" evidence="6">
    <location>
        <begin position="285"/>
        <end position="558"/>
    </location>
</feature>
<proteinExistence type="inferred from homology"/>
<reference evidence="9" key="2">
    <citation type="journal article" date="2019" name="Int. J. Syst. Evol. Microbiol.">
        <title>The Global Catalogue of Microorganisms (GCM) 10K type strain sequencing project: providing services to taxonomists for standard genome sequencing and annotation.</title>
        <authorList>
            <consortium name="The Broad Institute Genomics Platform"/>
            <consortium name="The Broad Institute Genome Sequencing Center for Infectious Disease"/>
            <person name="Wu L."/>
            <person name="Ma J."/>
        </authorList>
    </citation>
    <scope>NUCLEOTIDE SEQUENCE [LARGE SCALE GENOMIC DNA]</scope>
    <source>
        <strain evidence="9">CECT 9128</strain>
    </source>
</reference>
<evidence type="ECO:0000259" key="6">
    <source>
        <dbReference type="Pfam" id="PF07980"/>
    </source>
</evidence>
<dbReference type="PROSITE" id="PS51257">
    <property type="entry name" value="PROKAR_LIPOPROTEIN"/>
    <property type="match status" value="1"/>
</dbReference>
<keyword evidence="9" id="KW-1185">Reference proteome</keyword>
<comment type="similarity">
    <text evidence="2">Belongs to the SusD family.</text>
</comment>
<dbReference type="EMBL" id="JBHSAS010000006">
    <property type="protein sequence ID" value="MFC4028058.1"/>
    <property type="molecule type" value="Genomic_DNA"/>
</dbReference>
<dbReference type="RefSeq" id="WP_290231359.1">
    <property type="nucleotide sequence ID" value="NZ_JAUFPZ010000002.1"/>
</dbReference>
<gene>
    <name evidence="7" type="ORF">ACFOS1_11625</name>
    <name evidence="8" type="ORF">ACFOS1_15340</name>
</gene>
<evidence type="ECO:0000256" key="5">
    <source>
        <dbReference type="ARBA" id="ARBA00023237"/>
    </source>
</evidence>
<reference evidence="8" key="1">
    <citation type="journal article" date="2014" name="Int. J. Syst. Evol. Microbiol.">
        <title>Complete genome of a new Firmicutes species belonging to the dominant human colonic microbiota ('Ruminococcus bicirculans') reveals two chromosomes and a selective capacity to utilize plant glucans.</title>
        <authorList>
            <consortium name="NISC Comparative Sequencing Program"/>
            <person name="Wegmann U."/>
            <person name="Louis P."/>
            <person name="Goesmann A."/>
            <person name="Henrissat B."/>
            <person name="Duncan S.H."/>
            <person name="Flint H.J."/>
        </authorList>
    </citation>
    <scope>NUCLEOTIDE SEQUENCE</scope>
    <source>
        <strain evidence="8">CECT 9128</strain>
    </source>
</reference>
<evidence type="ECO:0000256" key="1">
    <source>
        <dbReference type="ARBA" id="ARBA00004442"/>
    </source>
</evidence>
<sequence length="587" mass="66028">MKFSHISTKAIIAICFTATLFSCTDLEEEVIDEVIGGKSSSPESAMAAAYGQLAEGTFTDHGNVFGLQEYPTDECMLPTRGSDWGDGGKWRALTEFTWGTNNAAVASTWNALNSGITKTLTAIESLEANPDYENYELFLAEARGLLALYVYNTIDLFQQAPYRDPFTENAELEFLQADAEIDNLIIEVESLIPDLANLGEQRTFNARFTKQAAYALLADMYLNRAVLKDRYNTSSSFNFTEAAVDNDGSDMDKVIYYTSLLIEGNFSLESNYFANFAIDNKNGSEIIFAVAQENDNIRRSDNDFAYMSTGRAQKPTPDNRGTNASCVEPEFYYTWEGNHDDPRFHRYYQYADGTWFMNDGTTGSVPAEDARPDTGGAWFHFNRGLQVGQQYGPTLDGEGGFDMTSDGRIAISKLMMEKNTTVPMDYTPDLNFDNSLSAVFSQDQINRGVRNFKWEFDPEYGNGTSAVDVPLYRLGGIYCMRAEAYFRNGETAAALQDINLLRTSRTREALFNNEPGKAISSLDEETLYNEIGFEMYWEMYRRKQMIRFGTYDEAYTAKAATEPYLRVFAIPQETIDVTAEITQNMGY</sequence>
<dbReference type="Proteomes" id="UP001595793">
    <property type="component" value="Unassembled WGS sequence"/>
</dbReference>
<evidence type="ECO:0000313" key="9">
    <source>
        <dbReference type="Proteomes" id="UP001595793"/>
    </source>
</evidence>
<evidence type="ECO:0000313" key="7">
    <source>
        <dbReference type="EMBL" id="MFC4028058.1"/>
    </source>
</evidence>
<evidence type="ECO:0000256" key="3">
    <source>
        <dbReference type="ARBA" id="ARBA00022729"/>
    </source>
</evidence>
<evidence type="ECO:0000256" key="4">
    <source>
        <dbReference type="ARBA" id="ARBA00023136"/>
    </source>
</evidence>
<keyword evidence="4" id="KW-0472">Membrane</keyword>